<dbReference type="Proteomes" id="UP000291213">
    <property type="component" value="Unassembled WGS sequence"/>
</dbReference>
<reference evidence="1 2" key="1">
    <citation type="submission" date="2017-02" db="EMBL/GenBank/DDBJ databases">
        <title>isolation and characterization of a novel temperate virus Aeropyrum globular virus 1 infecting hyperthermophilic archaeon Aeropyrum.</title>
        <authorList>
            <person name="Yumiya M."/>
            <person name="Yoshida T."/>
            <person name="Sako Y."/>
        </authorList>
    </citation>
    <scope>NUCLEOTIDE SEQUENCE [LARGE SCALE GENOMIC DNA]</scope>
    <source>
        <strain evidence="1 2">YK1-12-2013</strain>
    </source>
</reference>
<sequence>MKNYGLSKPEVLLMKIKLLVKTLVDKARALIAGLAPKPGEPRTRREEVEAVEY</sequence>
<evidence type="ECO:0000313" key="1">
    <source>
        <dbReference type="EMBL" id="GBF09931.1"/>
    </source>
</evidence>
<comment type="caution">
    <text evidence="1">The sequence shown here is derived from an EMBL/GenBank/DDBJ whole genome shotgun (WGS) entry which is preliminary data.</text>
</comment>
<name>A0A401HBW4_AERPX</name>
<protein>
    <submittedName>
        <fullName evidence="1">Uncharacterized protein</fullName>
    </submittedName>
</protein>
<evidence type="ECO:0000313" key="2">
    <source>
        <dbReference type="Proteomes" id="UP000291213"/>
    </source>
</evidence>
<gene>
    <name evidence="1" type="ORF">apy_16560</name>
</gene>
<dbReference type="AlphaFoldDB" id="A0A401HBW4"/>
<dbReference type="EMBL" id="BDMD01000141">
    <property type="protein sequence ID" value="GBF09931.1"/>
    <property type="molecule type" value="Genomic_DNA"/>
</dbReference>
<proteinExistence type="predicted"/>
<accession>A0A401HBW4</accession>
<organism evidence="1 2">
    <name type="scientific">Aeropyrum pernix</name>
    <dbReference type="NCBI Taxonomy" id="56636"/>
    <lineage>
        <taxon>Archaea</taxon>
        <taxon>Thermoproteota</taxon>
        <taxon>Thermoprotei</taxon>
        <taxon>Desulfurococcales</taxon>
        <taxon>Desulfurococcaceae</taxon>
        <taxon>Aeropyrum</taxon>
    </lineage>
</organism>